<keyword evidence="1" id="KW-0472">Membrane</keyword>
<keyword evidence="3" id="KW-1185">Reference proteome</keyword>
<protein>
    <recommendedName>
        <fullName evidence="4">Secreted protein</fullName>
    </recommendedName>
</protein>
<accession>A0ABD1WEH5</accession>
<sequence>MVLQMVVLAKLSLTATSHGILTPVVATLLWPFLLKVSFSLRPLRQLCTDMIYDSRLFFFQMGEITFNSDGIGARFDRALRLVHDRITRAMNARFLDHDEESLHLVSSLAL</sequence>
<evidence type="ECO:0008006" key="4">
    <source>
        <dbReference type="Google" id="ProtNLM"/>
    </source>
</evidence>
<reference evidence="3" key="1">
    <citation type="submission" date="2024-07" db="EMBL/GenBank/DDBJ databases">
        <title>Two chromosome-level genome assemblies of Korean endemic species Abeliophyllum distichum and Forsythia ovata (Oleaceae).</title>
        <authorList>
            <person name="Jang H."/>
        </authorList>
    </citation>
    <scope>NUCLEOTIDE SEQUENCE [LARGE SCALE GENOMIC DNA]</scope>
</reference>
<evidence type="ECO:0000313" key="3">
    <source>
        <dbReference type="Proteomes" id="UP001604277"/>
    </source>
</evidence>
<dbReference type="EMBL" id="JBFOLJ010000003">
    <property type="protein sequence ID" value="KAL2548066.1"/>
    <property type="molecule type" value="Genomic_DNA"/>
</dbReference>
<organism evidence="2 3">
    <name type="scientific">Forsythia ovata</name>
    <dbReference type="NCBI Taxonomy" id="205694"/>
    <lineage>
        <taxon>Eukaryota</taxon>
        <taxon>Viridiplantae</taxon>
        <taxon>Streptophyta</taxon>
        <taxon>Embryophyta</taxon>
        <taxon>Tracheophyta</taxon>
        <taxon>Spermatophyta</taxon>
        <taxon>Magnoliopsida</taxon>
        <taxon>eudicotyledons</taxon>
        <taxon>Gunneridae</taxon>
        <taxon>Pentapetalae</taxon>
        <taxon>asterids</taxon>
        <taxon>lamiids</taxon>
        <taxon>Lamiales</taxon>
        <taxon>Oleaceae</taxon>
        <taxon>Forsythieae</taxon>
        <taxon>Forsythia</taxon>
    </lineage>
</organism>
<evidence type="ECO:0000256" key="1">
    <source>
        <dbReference type="SAM" id="Phobius"/>
    </source>
</evidence>
<proteinExistence type="predicted"/>
<dbReference type="PANTHER" id="PTHR38925:SF1">
    <property type="entry name" value="PROTEIN, PUTATIVE-RELATED"/>
    <property type="match status" value="1"/>
</dbReference>
<keyword evidence="1" id="KW-0812">Transmembrane</keyword>
<name>A0ABD1WEH5_9LAMI</name>
<dbReference type="Proteomes" id="UP001604277">
    <property type="component" value="Unassembled WGS sequence"/>
</dbReference>
<keyword evidence="1" id="KW-1133">Transmembrane helix</keyword>
<comment type="caution">
    <text evidence="2">The sequence shown here is derived from an EMBL/GenBank/DDBJ whole genome shotgun (WGS) entry which is preliminary data.</text>
</comment>
<dbReference type="AlphaFoldDB" id="A0ABD1WEH5"/>
<gene>
    <name evidence="2" type="ORF">Fot_09596</name>
</gene>
<evidence type="ECO:0000313" key="2">
    <source>
        <dbReference type="EMBL" id="KAL2548066.1"/>
    </source>
</evidence>
<dbReference type="PANTHER" id="PTHR38925">
    <property type="entry name" value="PROTEIN, PUTATIVE-RELATED"/>
    <property type="match status" value="1"/>
</dbReference>
<feature type="transmembrane region" description="Helical" evidence="1">
    <location>
        <begin position="20"/>
        <end position="40"/>
    </location>
</feature>